<comment type="caution">
    <text evidence="2">The sequence shown here is derived from an EMBL/GenBank/DDBJ whole genome shotgun (WGS) entry which is preliminary data.</text>
</comment>
<proteinExistence type="predicted"/>
<feature type="signal peptide" evidence="1">
    <location>
        <begin position="1"/>
        <end position="24"/>
    </location>
</feature>
<gene>
    <name evidence="2" type="ORF">ACFO5K_08125</name>
</gene>
<feature type="chain" id="PRO_5045652802" evidence="1">
    <location>
        <begin position="25"/>
        <end position="189"/>
    </location>
</feature>
<evidence type="ECO:0000256" key="1">
    <source>
        <dbReference type="SAM" id="SignalP"/>
    </source>
</evidence>
<evidence type="ECO:0000313" key="2">
    <source>
        <dbReference type="EMBL" id="MFC4374071.1"/>
    </source>
</evidence>
<name>A0ABV8VE78_9NOCA</name>
<accession>A0ABV8VE78</accession>
<keyword evidence="3" id="KW-1185">Reference proteome</keyword>
<protein>
    <submittedName>
        <fullName evidence="2">Uncharacterized protein</fullName>
    </submittedName>
</protein>
<dbReference type="EMBL" id="JBHSDL010000007">
    <property type="protein sequence ID" value="MFC4374071.1"/>
    <property type="molecule type" value="Genomic_DNA"/>
</dbReference>
<reference evidence="3" key="1">
    <citation type="journal article" date="2019" name="Int. J. Syst. Evol. Microbiol.">
        <title>The Global Catalogue of Microorganisms (GCM) 10K type strain sequencing project: providing services to taxonomists for standard genome sequencing and annotation.</title>
        <authorList>
            <consortium name="The Broad Institute Genomics Platform"/>
            <consortium name="The Broad Institute Genome Sequencing Center for Infectious Disease"/>
            <person name="Wu L."/>
            <person name="Ma J."/>
        </authorList>
    </citation>
    <scope>NUCLEOTIDE SEQUENCE [LARGE SCALE GENOMIC DNA]</scope>
    <source>
        <strain evidence="3">IBRC-M 10490</strain>
    </source>
</reference>
<keyword evidence="1" id="KW-0732">Signal</keyword>
<evidence type="ECO:0000313" key="3">
    <source>
        <dbReference type="Proteomes" id="UP001595844"/>
    </source>
</evidence>
<dbReference type="Proteomes" id="UP001595844">
    <property type="component" value="Unassembled WGS sequence"/>
</dbReference>
<organism evidence="2 3">
    <name type="scientific">Nocardia halotolerans</name>
    <dbReference type="NCBI Taxonomy" id="1755878"/>
    <lineage>
        <taxon>Bacteria</taxon>
        <taxon>Bacillati</taxon>
        <taxon>Actinomycetota</taxon>
        <taxon>Actinomycetes</taxon>
        <taxon>Mycobacteriales</taxon>
        <taxon>Nocardiaceae</taxon>
        <taxon>Nocardia</taxon>
    </lineage>
</organism>
<dbReference type="RefSeq" id="WP_378558237.1">
    <property type="nucleotide sequence ID" value="NZ_JBHSDL010000007.1"/>
</dbReference>
<sequence>MHKLLTGGATVAVAISLSVLGATASAVPLELPPTGSAQSSAPTAETISAAFPHLLPANREGEVGYRNATCWETDRGYIPSPNDGDPEFGNWVWQWRCYSGGANQADPFYRIYAYQSAAGVESVIASLPPVTVSTDLNHGRTYTNYKYTDNGNKILTVFLGDPQRSRFLMFTDGYGTPEEVLDWWRSAPL</sequence>